<sequence>MAIRQIKSGKAARCESIPAEALKLDIKATANIFHIQFRKIWEDEQVTGKKDTSSKFQRMEI</sequence>
<organism evidence="1 2">
    <name type="scientific">Schistosoma margrebowiei</name>
    <dbReference type="NCBI Taxonomy" id="48269"/>
    <lineage>
        <taxon>Eukaryota</taxon>
        <taxon>Metazoa</taxon>
        <taxon>Spiralia</taxon>
        <taxon>Lophotrochozoa</taxon>
        <taxon>Platyhelminthes</taxon>
        <taxon>Trematoda</taxon>
        <taxon>Digenea</taxon>
        <taxon>Strigeidida</taxon>
        <taxon>Schistosomatoidea</taxon>
        <taxon>Schistosomatidae</taxon>
        <taxon>Schistosoma</taxon>
    </lineage>
</organism>
<reference evidence="1 2" key="1">
    <citation type="submission" date="2018-11" db="EMBL/GenBank/DDBJ databases">
        <authorList>
            <consortium name="Pathogen Informatics"/>
        </authorList>
    </citation>
    <scope>NUCLEOTIDE SEQUENCE [LARGE SCALE GENOMIC DNA]</scope>
    <source>
        <strain evidence="1 2">Zambia</strain>
    </source>
</reference>
<accession>A0A183M2L1</accession>
<evidence type="ECO:0000313" key="1">
    <source>
        <dbReference type="EMBL" id="VDO89702.1"/>
    </source>
</evidence>
<dbReference type="AlphaFoldDB" id="A0A183M2L1"/>
<dbReference type="EMBL" id="UZAI01005235">
    <property type="protein sequence ID" value="VDO89702.1"/>
    <property type="molecule type" value="Genomic_DNA"/>
</dbReference>
<dbReference type="Proteomes" id="UP000277204">
    <property type="component" value="Unassembled WGS sequence"/>
</dbReference>
<protein>
    <submittedName>
        <fullName evidence="1">Uncharacterized protein</fullName>
    </submittedName>
</protein>
<evidence type="ECO:0000313" key="2">
    <source>
        <dbReference type="Proteomes" id="UP000277204"/>
    </source>
</evidence>
<keyword evidence="2" id="KW-1185">Reference proteome</keyword>
<proteinExistence type="predicted"/>
<name>A0A183M2L1_9TREM</name>
<gene>
    <name evidence="1" type="ORF">SMRZ_LOCUS10286</name>
</gene>